<dbReference type="InterPro" id="IPR013783">
    <property type="entry name" value="Ig-like_fold"/>
</dbReference>
<gene>
    <name evidence="6" type="ORF">MFLAVUS_003830</name>
</gene>
<evidence type="ECO:0000256" key="4">
    <source>
        <dbReference type="ARBA" id="ARBA00023329"/>
    </source>
</evidence>
<dbReference type="InterPro" id="IPR000300">
    <property type="entry name" value="IPPc"/>
</dbReference>
<dbReference type="Pfam" id="PF22669">
    <property type="entry name" value="Exo_endo_phos2"/>
    <property type="match status" value="1"/>
</dbReference>
<dbReference type="SMART" id="SM00324">
    <property type="entry name" value="RhoGAP"/>
    <property type="match status" value="1"/>
</dbReference>
<evidence type="ECO:0000259" key="5">
    <source>
        <dbReference type="PROSITE" id="PS50238"/>
    </source>
</evidence>
<dbReference type="Pfam" id="PF00620">
    <property type="entry name" value="RhoGAP"/>
    <property type="match status" value="1"/>
</dbReference>
<keyword evidence="7" id="KW-1185">Reference proteome</keyword>
<dbReference type="Gene3D" id="3.60.10.10">
    <property type="entry name" value="Endonuclease/exonuclease/phosphatase"/>
    <property type="match status" value="1"/>
</dbReference>
<sequence length="956" mass="109546">MDTRRVHIHKIKLVKDADTTIDGLLAIVIHGDKNAPVTPTETQDLIFFEETKDISMPPIVLKTLPICSDLNVEIAQSTLPNKNNSELLVTFLMKQDSARVIFPEKETMVQLLSEIKVLKAVAENNKLDASSDRSYEWTKTYSQFKIENSEKKPVRSNSLPIDDENPTSALRYVLPLQRAETIAKINLKRTRTVNVARERKIKLEDAKKHWINNQLMNREDEFVNWQKTSAFVGTWNVHGSSPNADLKVWLQDTLKADDGTTIDPDFYIIGLQEMETSTEAYVRYDPAKENAWVKTVIESLKDNGKDYYKVDSKQLVTMLLIVIAKKSHKPFVSEVTCTYAGVGLMNMMGNKGGIAVRLRFHDSYLCFITSHLAAFTEKVEKRNQDFTELTKRLSFPHRTDPLTEYVFYSWNNGGDEGVSFMENHNVVRNWASEASIFHNDFLVWCGDLNYRVNLNEAIIKNWVRQGKLDLLLEYDQLNIERNAGRTFPMFDEGDIKFAPTYKYDAGTNRYDTSEKRRAPSWTDRILWKKDRLDAKKQSLSLKSYSNCMDMMMSDHKPVRALLELNVRKIDSRLQKETREKLVQQLKDHQDDQPRGDLSSSFVDFEKVQFMEYKEKLILLENTGQVLTVFKFMPKGEDDTILPPWLQVSPLSGVLAPGEKVVLRFEITIDPTISAPLNRGEQTLNDILILRLENCKDFFISVDGEYVKTCFGVPLEQLSEMPVPISEAAARNLEMSSQYSGSPPSSPVPPLNQINLPKQLWKVMNFLWNSNMFCIESLFLEHGDLIVSTYIKKCLDNQEQFDTNILLGGQPSANYENSDADSEITLISEEDKSKKEAISANSMIDVLVAFLECLPDPVVPTDMYERALEAAESSEAMNYLKDSIPPFHRNVLLYIGMFLRQAIDRSPASCKKDRETKIIETFTVLLRPPIDFKERNPVVAKEKREKFISQLLKSLRT</sequence>
<keyword evidence="3" id="KW-0967">Endosome</keyword>
<protein>
    <recommendedName>
        <fullName evidence="5">Rho-GAP domain-containing protein</fullName>
    </recommendedName>
</protein>
<reference evidence="6 7" key="1">
    <citation type="submission" date="2024-04" db="EMBL/GenBank/DDBJ databases">
        <title>genome sequences of Mucor flavus KT1a and Helicostylum pulchrum KT1b strains isolated from the surface of a dry-aged beef.</title>
        <authorList>
            <person name="Toyotome T."/>
            <person name="Hosono M."/>
            <person name="Torimaru M."/>
            <person name="Fukuda K."/>
            <person name="Mikami N."/>
        </authorList>
    </citation>
    <scope>NUCLEOTIDE SEQUENCE [LARGE SCALE GENOMIC DNA]</scope>
    <source>
        <strain evidence="6 7">KT1a</strain>
    </source>
</reference>
<dbReference type="PANTHER" id="PTHR11200">
    <property type="entry name" value="INOSITOL 5-PHOSPHATASE"/>
    <property type="match status" value="1"/>
</dbReference>
<dbReference type="SUPFAM" id="SSF56219">
    <property type="entry name" value="DNase I-like"/>
    <property type="match status" value="1"/>
</dbReference>
<evidence type="ECO:0000256" key="3">
    <source>
        <dbReference type="ARBA" id="ARBA00022753"/>
    </source>
</evidence>
<organism evidence="6 7">
    <name type="scientific">Mucor flavus</name>
    <dbReference type="NCBI Taxonomy" id="439312"/>
    <lineage>
        <taxon>Eukaryota</taxon>
        <taxon>Fungi</taxon>
        <taxon>Fungi incertae sedis</taxon>
        <taxon>Mucoromycota</taxon>
        <taxon>Mucoromycotina</taxon>
        <taxon>Mucoromycetes</taxon>
        <taxon>Mucorales</taxon>
        <taxon>Mucorineae</taxon>
        <taxon>Mucoraceae</taxon>
        <taxon>Mucor</taxon>
    </lineage>
</organism>
<dbReference type="InterPro" id="IPR048869">
    <property type="entry name" value="OCRL-1_2_ASH"/>
</dbReference>
<dbReference type="InterPro" id="IPR036691">
    <property type="entry name" value="Endo/exonu/phosph_ase_sf"/>
</dbReference>
<accession>A0ABP9YU71</accession>
<dbReference type="EMBL" id="BAABUK010000007">
    <property type="protein sequence ID" value="GAA5810409.1"/>
    <property type="molecule type" value="Genomic_DNA"/>
</dbReference>
<evidence type="ECO:0000256" key="2">
    <source>
        <dbReference type="ARBA" id="ARBA00004580"/>
    </source>
</evidence>
<comment type="caution">
    <text evidence="6">The sequence shown here is derived from an EMBL/GenBank/DDBJ whole genome shotgun (WGS) entry which is preliminary data.</text>
</comment>
<name>A0ABP9YU71_9FUNG</name>
<dbReference type="SMART" id="SM00128">
    <property type="entry name" value="IPPc"/>
    <property type="match status" value="1"/>
</dbReference>
<comment type="subcellular location">
    <subcellularLocation>
        <location evidence="2">Cytoplasmic vesicle</location>
        <location evidence="2">Phagosome membrane</location>
    </subcellularLocation>
    <subcellularLocation>
        <location evidence="1">Early endosome membrane</location>
    </subcellularLocation>
</comment>
<dbReference type="InterPro" id="IPR046985">
    <property type="entry name" value="IP5"/>
</dbReference>
<evidence type="ECO:0000313" key="6">
    <source>
        <dbReference type="EMBL" id="GAA5810409.1"/>
    </source>
</evidence>
<proteinExistence type="predicted"/>
<evidence type="ECO:0000256" key="1">
    <source>
        <dbReference type="ARBA" id="ARBA00004146"/>
    </source>
</evidence>
<dbReference type="Gene3D" id="1.10.555.10">
    <property type="entry name" value="Rho GTPase activation protein"/>
    <property type="match status" value="1"/>
</dbReference>
<dbReference type="Pfam" id="PF21310">
    <property type="entry name" value="OCRL-like_ASH"/>
    <property type="match status" value="1"/>
</dbReference>
<dbReference type="PANTHER" id="PTHR11200:SF300">
    <property type="entry name" value="TYPE II INOSITOL 1,4,5-TRISPHOSPHATE 5-PHOSPHATASE"/>
    <property type="match status" value="1"/>
</dbReference>
<feature type="domain" description="Rho-GAP" evidence="5">
    <location>
        <begin position="772"/>
        <end position="956"/>
    </location>
</feature>
<dbReference type="InterPro" id="IPR008936">
    <property type="entry name" value="Rho_GTPase_activation_prot"/>
</dbReference>
<dbReference type="SUPFAM" id="SSF48350">
    <property type="entry name" value="GTPase activation domain, GAP"/>
    <property type="match status" value="1"/>
</dbReference>
<evidence type="ECO:0000313" key="7">
    <source>
        <dbReference type="Proteomes" id="UP001473302"/>
    </source>
</evidence>
<dbReference type="PROSITE" id="PS50238">
    <property type="entry name" value="RHOGAP"/>
    <property type="match status" value="1"/>
</dbReference>
<dbReference type="InterPro" id="IPR000198">
    <property type="entry name" value="RhoGAP_dom"/>
</dbReference>
<keyword evidence="4" id="KW-0968">Cytoplasmic vesicle</keyword>
<dbReference type="Proteomes" id="UP001473302">
    <property type="component" value="Unassembled WGS sequence"/>
</dbReference>
<dbReference type="Gene3D" id="2.60.40.10">
    <property type="entry name" value="Immunoglobulins"/>
    <property type="match status" value="1"/>
</dbReference>